<comment type="similarity">
    <text evidence="1">Belongs to the HpcH/HpaI aldolase family.</text>
</comment>
<proteinExistence type="inferred from homology"/>
<evidence type="ECO:0000256" key="1">
    <source>
        <dbReference type="ARBA" id="ARBA00005568"/>
    </source>
</evidence>
<dbReference type="Proteomes" id="UP000307440">
    <property type="component" value="Unassembled WGS sequence"/>
</dbReference>
<dbReference type="EMBL" id="ML210217">
    <property type="protein sequence ID" value="TFK23494.1"/>
    <property type="molecule type" value="Genomic_DNA"/>
</dbReference>
<gene>
    <name evidence="5" type="ORF">FA15DRAFT_670419</name>
</gene>
<name>A0A5C3KSS4_COPMA</name>
<dbReference type="AlphaFoldDB" id="A0A5C3KSS4"/>
<dbReference type="PANTHER" id="PTHR30502:SF0">
    <property type="entry name" value="PHOSPHOENOLPYRUVATE CARBOXYLASE FAMILY PROTEIN"/>
    <property type="match status" value="1"/>
</dbReference>
<dbReference type="OrthoDB" id="1621678at2759"/>
<dbReference type="PANTHER" id="PTHR30502">
    <property type="entry name" value="2-KETO-3-DEOXY-L-RHAMNONATE ALDOLASE"/>
    <property type="match status" value="1"/>
</dbReference>
<dbReference type="Pfam" id="PF03328">
    <property type="entry name" value="HpcH_HpaI"/>
    <property type="match status" value="1"/>
</dbReference>
<evidence type="ECO:0000256" key="3">
    <source>
        <dbReference type="ARBA" id="ARBA00023239"/>
    </source>
</evidence>
<accession>A0A5C3KSS4</accession>
<dbReference type="InterPro" id="IPR015813">
    <property type="entry name" value="Pyrv/PenolPyrv_kinase-like_dom"/>
</dbReference>
<dbReference type="InterPro" id="IPR050251">
    <property type="entry name" value="HpcH-HpaI_aldolase"/>
</dbReference>
<dbReference type="GO" id="GO:0016832">
    <property type="term" value="F:aldehyde-lyase activity"/>
    <property type="evidence" value="ECO:0007669"/>
    <property type="project" value="TreeGrafter"/>
</dbReference>
<protein>
    <submittedName>
        <fullName evidence="5">Phosphoenolpyruvate/pyruvate domain-containing protein</fullName>
    </submittedName>
</protein>
<evidence type="ECO:0000259" key="4">
    <source>
        <dbReference type="Pfam" id="PF03328"/>
    </source>
</evidence>
<evidence type="ECO:0000256" key="2">
    <source>
        <dbReference type="ARBA" id="ARBA00022723"/>
    </source>
</evidence>
<dbReference type="InterPro" id="IPR005000">
    <property type="entry name" value="Aldolase/citrate-lyase_domain"/>
</dbReference>
<keyword evidence="2" id="KW-0479">Metal-binding</keyword>
<keyword evidence="6" id="KW-1185">Reference proteome</keyword>
<evidence type="ECO:0000313" key="5">
    <source>
        <dbReference type="EMBL" id="TFK23494.1"/>
    </source>
</evidence>
<feature type="domain" description="HpcH/HpaI aldolase/citrate lyase" evidence="4">
    <location>
        <begin position="37"/>
        <end position="257"/>
    </location>
</feature>
<keyword evidence="3" id="KW-0456">Lyase</keyword>
<organism evidence="5 6">
    <name type="scientific">Coprinopsis marcescibilis</name>
    <name type="common">Agaric fungus</name>
    <name type="synonym">Psathyrella marcescibilis</name>
    <dbReference type="NCBI Taxonomy" id="230819"/>
    <lineage>
        <taxon>Eukaryota</taxon>
        <taxon>Fungi</taxon>
        <taxon>Dikarya</taxon>
        <taxon>Basidiomycota</taxon>
        <taxon>Agaricomycotina</taxon>
        <taxon>Agaricomycetes</taxon>
        <taxon>Agaricomycetidae</taxon>
        <taxon>Agaricales</taxon>
        <taxon>Agaricineae</taxon>
        <taxon>Psathyrellaceae</taxon>
        <taxon>Coprinopsis</taxon>
    </lineage>
</organism>
<dbReference type="SUPFAM" id="SSF51621">
    <property type="entry name" value="Phosphoenolpyruvate/pyruvate domain"/>
    <property type="match status" value="1"/>
</dbReference>
<dbReference type="Gene3D" id="3.20.20.60">
    <property type="entry name" value="Phosphoenolpyruvate-binding domains"/>
    <property type="match status" value="1"/>
</dbReference>
<dbReference type="GO" id="GO:0005737">
    <property type="term" value="C:cytoplasm"/>
    <property type="evidence" value="ECO:0007669"/>
    <property type="project" value="TreeGrafter"/>
</dbReference>
<dbReference type="InterPro" id="IPR040442">
    <property type="entry name" value="Pyrv_kinase-like_dom_sf"/>
</dbReference>
<dbReference type="GO" id="GO:0046872">
    <property type="term" value="F:metal ion binding"/>
    <property type="evidence" value="ECO:0007669"/>
    <property type="project" value="UniProtKB-KW"/>
</dbReference>
<reference evidence="5 6" key="1">
    <citation type="journal article" date="2019" name="Nat. Ecol. Evol.">
        <title>Megaphylogeny resolves global patterns of mushroom evolution.</title>
        <authorList>
            <person name="Varga T."/>
            <person name="Krizsan K."/>
            <person name="Foldi C."/>
            <person name="Dima B."/>
            <person name="Sanchez-Garcia M."/>
            <person name="Sanchez-Ramirez S."/>
            <person name="Szollosi G.J."/>
            <person name="Szarkandi J.G."/>
            <person name="Papp V."/>
            <person name="Albert L."/>
            <person name="Andreopoulos W."/>
            <person name="Angelini C."/>
            <person name="Antonin V."/>
            <person name="Barry K.W."/>
            <person name="Bougher N.L."/>
            <person name="Buchanan P."/>
            <person name="Buyck B."/>
            <person name="Bense V."/>
            <person name="Catcheside P."/>
            <person name="Chovatia M."/>
            <person name="Cooper J."/>
            <person name="Damon W."/>
            <person name="Desjardin D."/>
            <person name="Finy P."/>
            <person name="Geml J."/>
            <person name="Haridas S."/>
            <person name="Hughes K."/>
            <person name="Justo A."/>
            <person name="Karasinski D."/>
            <person name="Kautmanova I."/>
            <person name="Kiss B."/>
            <person name="Kocsube S."/>
            <person name="Kotiranta H."/>
            <person name="LaButti K.M."/>
            <person name="Lechner B.E."/>
            <person name="Liimatainen K."/>
            <person name="Lipzen A."/>
            <person name="Lukacs Z."/>
            <person name="Mihaltcheva S."/>
            <person name="Morgado L.N."/>
            <person name="Niskanen T."/>
            <person name="Noordeloos M.E."/>
            <person name="Ohm R.A."/>
            <person name="Ortiz-Santana B."/>
            <person name="Ovrebo C."/>
            <person name="Racz N."/>
            <person name="Riley R."/>
            <person name="Savchenko A."/>
            <person name="Shiryaev A."/>
            <person name="Soop K."/>
            <person name="Spirin V."/>
            <person name="Szebenyi C."/>
            <person name="Tomsovsky M."/>
            <person name="Tulloss R.E."/>
            <person name="Uehling J."/>
            <person name="Grigoriev I.V."/>
            <person name="Vagvolgyi C."/>
            <person name="Papp T."/>
            <person name="Martin F.M."/>
            <person name="Miettinen O."/>
            <person name="Hibbett D.S."/>
            <person name="Nagy L.G."/>
        </authorList>
    </citation>
    <scope>NUCLEOTIDE SEQUENCE [LARGE SCALE GENOMIC DNA]</scope>
    <source>
        <strain evidence="5 6">CBS 121175</strain>
    </source>
</reference>
<dbReference type="STRING" id="230819.A0A5C3KSS4"/>
<sequence length="269" mass="28372">MTPSHPLLRALQSNQGPSYGIWLTLPGVFHARTLAQASSDVGWIVIDCEHGVVPLVPGAAESVAAIKGSRPDGGPSTIVRIPATGASDSTSWQIKYALDAGADGVLIPMVSTAEKAAEVVKDAKFPPKGRRGFGSPFTHGVWGVTPSEYLATANDSTLVIVQIETKEAVNNLESIVQVDGIDALFIGPYDLSISLGFPPPSPNPHPEVEKVIQRVLQVSKQANKKCAIFCASGTQAKGRAKQGFDMINITSDTGSIVEGINRHLKDTQA</sequence>
<keyword evidence="5" id="KW-0670">Pyruvate</keyword>
<evidence type="ECO:0000313" key="6">
    <source>
        <dbReference type="Proteomes" id="UP000307440"/>
    </source>
</evidence>